<dbReference type="GO" id="GO:0005739">
    <property type="term" value="C:mitochondrion"/>
    <property type="evidence" value="ECO:0007669"/>
    <property type="project" value="UniProtKB-SubCell"/>
</dbReference>
<dbReference type="InterPro" id="IPR004527">
    <property type="entry name" value="Glu-tRNA-ligase_bac/mito"/>
</dbReference>
<dbReference type="EMBL" id="JAULSN010000002">
    <property type="protein sequence ID" value="KAK3379761.1"/>
    <property type="molecule type" value="Genomic_DNA"/>
</dbReference>
<reference evidence="14" key="1">
    <citation type="journal article" date="2023" name="Mol. Phylogenet. Evol.">
        <title>Genome-scale phylogeny and comparative genomics of the fungal order Sordariales.</title>
        <authorList>
            <person name="Hensen N."/>
            <person name="Bonometti L."/>
            <person name="Westerberg I."/>
            <person name="Brannstrom I.O."/>
            <person name="Guillou S."/>
            <person name="Cros-Aarteil S."/>
            <person name="Calhoun S."/>
            <person name="Haridas S."/>
            <person name="Kuo A."/>
            <person name="Mondo S."/>
            <person name="Pangilinan J."/>
            <person name="Riley R."/>
            <person name="LaButti K."/>
            <person name="Andreopoulos B."/>
            <person name="Lipzen A."/>
            <person name="Chen C."/>
            <person name="Yan M."/>
            <person name="Daum C."/>
            <person name="Ng V."/>
            <person name="Clum A."/>
            <person name="Steindorff A."/>
            <person name="Ohm R.A."/>
            <person name="Martin F."/>
            <person name="Silar P."/>
            <person name="Natvig D.O."/>
            <person name="Lalanne C."/>
            <person name="Gautier V."/>
            <person name="Ament-Velasquez S.L."/>
            <person name="Kruys A."/>
            <person name="Hutchinson M.I."/>
            <person name="Powell A.J."/>
            <person name="Barry K."/>
            <person name="Miller A.N."/>
            <person name="Grigoriev I.V."/>
            <person name="Debuchy R."/>
            <person name="Gladieux P."/>
            <person name="Hiltunen Thoren M."/>
            <person name="Johannesson H."/>
        </authorList>
    </citation>
    <scope>NUCLEOTIDE SEQUENCE</scope>
    <source>
        <strain evidence="14">CBS 958.72</strain>
    </source>
</reference>
<keyword evidence="5 11" id="KW-0547">Nucleotide-binding</keyword>
<dbReference type="PANTHER" id="PTHR43311:SF2">
    <property type="entry name" value="GLUTAMATE--TRNA LIGASE, MITOCHONDRIAL-RELATED"/>
    <property type="match status" value="1"/>
</dbReference>
<dbReference type="GO" id="GO:0005524">
    <property type="term" value="F:ATP binding"/>
    <property type="evidence" value="ECO:0007669"/>
    <property type="project" value="UniProtKB-KW"/>
</dbReference>
<evidence type="ECO:0000256" key="11">
    <source>
        <dbReference type="RuleBase" id="RU363037"/>
    </source>
</evidence>
<feature type="domain" description="Aminoacyl-tRNA synthetase class I anticodon-binding" evidence="13">
    <location>
        <begin position="519"/>
        <end position="607"/>
    </location>
</feature>
<dbReference type="EC" id="6.1.1.17" evidence="3"/>
<dbReference type="HAMAP" id="MF_00022">
    <property type="entry name" value="Glu_tRNA_synth_type1"/>
    <property type="match status" value="1"/>
</dbReference>
<dbReference type="SUPFAM" id="SSF52374">
    <property type="entry name" value="Nucleotidylyl transferase"/>
    <property type="match status" value="1"/>
</dbReference>
<evidence type="ECO:0000256" key="1">
    <source>
        <dbReference type="ARBA" id="ARBA00004173"/>
    </source>
</evidence>
<reference evidence="14" key="2">
    <citation type="submission" date="2023-06" db="EMBL/GenBank/DDBJ databases">
        <authorList>
            <consortium name="Lawrence Berkeley National Laboratory"/>
            <person name="Haridas S."/>
            <person name="Hensen N."/>
            <person name="Bonometti L."/>
            <person name="Westerberg I."/>
            <person name="Brannstrom I.O."/>
            <person name="Guillou S."/>
            <person name="Cros-Aarteil S."/>
            <person name="Calhoun S."/>
            <person name="Kuo A."/>
            <person name="Mondo S."/>
            <person name="Pangilinan J."/>
            <person name="Riley R."/>
            <person name="Labutti K."/>
            <person name="Andreopoulos B."/>
            <person name="Lipzen A."/>
            <person name="Chen C."/>
            <person name="Yanf M."/>
            <person name="Daum C."/>
            <person name="Ng V."/>
            <person name="Clum A."/>
            <person name="Steindorff A."/>
            <person name="Ohm R."/>
            <person name="Martin F."/>
            <person name="Silar P."/>
            <person name="Natvig D."/>
            <person name="Lalanne C."/>
            <person name="Gautier V."/>
            <person name="Ament-Velasquez S.L."/>
            <person name="Kruys A."/>
            <person name="Hutchinson M.I."/>
            <person name="Powell A.J."/>
            <person name="Barry K."/>
            <person name="Miller A.N."/>
            <person name="Grigoriev I.V."/>
            <person name="Debuchy R."/>
            <person name="Gladieux P."/>
            <person name="Thoren M.H."/>
            <person name="Johannesson H."/>
        </authorList>
    </citation>
    <scope>NUCLEOTIDE SEQUENCE</scope>
    <source>
        <strain evidence="14">CBS 958.72</strain>
    </source>
</reference>
<evidence type="ECO:0000256" key="9">
    <source>
        <dbReference type="ARBA" id="ARBA00030865"/>
    </source>
</evidence>
<dbReference type="NCBIfam" id="TIGR00464">
    <property type="entry name" value="gltX_bact"/>
    <property type="match status" value="1"/>
</dbReference>
<dbReference type="Pfam" id="PF19269">
    <property type="entry name" value="Anticodon_2"/>
    <property type="match status" value="1"/>
</dbReference>
<comment type="subcellular location">
    <subcellularLocation>
        <location evidence="1">Mitochondrion</location>
    </subcellularLocation>
</comment>
<dbReference type="AlphaFoldDB" id="A0AAE0TST1"/>
<dbReference type="Gene3D" id="1.10.10.350">
    <property type="match status" value="1"/>
</dbReference>
<dbReference type="FunFam" id="3.40.50.620:FF:000045">
    <property type="entry name" value="Glutamate--tRNA ligase, mitochondrial"/>
    <property type="match status" value="1"/>
</dbReference>
<evidence type="ECO:0000256" key="10">
    <source>
        <dbReference type="ARBA" id="ARBA00072917"/>
    </source>
</evidence>
<protein>
    <recommendedName>
        <fullName evidence="10">Glutamate--tRNA ligase, mitochondrial</fullName>
        <ecNumber evidence="3">6.1.1.17</ecNumber>
    </recommendedName>
    <alternativeName>
        <fullName evidence="9">Glutamyl-tRNA synthetase</fullName>
    </alternativeName>
</protein>
<dbReference type="InterPro" id="IPR008925">
    <property type="entry name" value="aa_tRNA-synth_I_cd-bd_sf"/>
</dbReference>
<dbReference type="GO" id="GO:0004818">
    <property type="term" value="F:glutamate-tRNA ligase activity"/>
    <property type="evidence" value="ECO:0007669"/>
    <property type="project" value="UniProtKB-EC"/>
</dbReference>
<keyword evidence="6 11" id="KW-0067">ATP-binding</keyword>
<keyword evidence="4 11" id="KW-0436">Ligase</keyword>
<dbReference type="PANTHER" id="PTHR43311">
    <property type="entry name" value="GLUTAMATE--TRNA LIGASE"/>
    <property type="match status" value="1"/>
</dbReference>
<organism evidence="14 15">
    <name type="scientific">Lasiosphaeria ovina</name>
    <dbReference type="NCBI Taxonomy" id="92902"/>
    <lineage>
        <taxon>Eukaryota</taxon>
        <taxon>Fungi</taxon>
        <taxon>Dikarya</taxon>
        <taxon>Ascomycota</taxon>
        <taxon>Pezizomycotina</taxon>
        <taxon>Sordariomycetes</taxon>
        <taxon>Sordariomycetidae</taxon>
        <taxon>Sordariales</taxon>
        <taxon>Lasiosphaeriaceae</taxon>
        <taxon>Lasiosphaeria</taxon>
    </lineage>
</organism>
<dbReference type="InterPro" id="IPR049940">
    <property type="entry name" value="GluQ/Sye"/>
</dbReference>
<comment type="caution">
    <text evidence="14">The sequence shown here is derived from an EMBL/GenBank/DDBJ whole genome shotgun (WGS) entry which is preliminary data.</text>
</comment>
<sequence>MGWTAVPRRPVCSQLARWRLAAAGQCMPCSGSPRLQAESSKLLLGKKHAQTQTTRARKVAVGLPDKPCRTRFAPSPTGYLHLGSLRTALFNFLLARATGGQFILRIEDTDQARFVPDAEKRLMEDLQWAGLAWDEGPDKAGPYGPYRQSQRLSLYDQHIDTLLRDGKAYRCFCPPEDLEAHKREAHNLRLPTAYSGKCRSLSADESDERASKGEPYAVRFKSSTAPALVRDLVYGRFQKTVGEEDFIIRKRDGFPSYHLANVVDDKNMGITHVIRGAEWLTSTPKHVELYDAFGWDHPQFAHVGLLTDMQRQKLSKRHEGVDMSWYRDRLILPAALLNFAVLLGWHKRGSKSEFMTLQDMVDSFSLKFTKGDIIVSLDKLSHLQKEHIRHLIDSETPNEPLLETYLLDPINKVLENAEAVKEAAATDSAPAAEADGIGPDSIGELVPALSGAGPDEAQRRDYILGLLRISSNTPSTDLTRFVGDNRYAFWEIPQPVLVAAISQAVAVKPSAEGVAPTAAATANAAVNQLLACLRREDKASWTPAALKPLVDAWCREVSQPAEGGAKSGSEGFKALRWALLAGQHGPPLAALMCLMGKQETVRRLEAAALVAASEAAAGAVGE</sequence>
<feature type="domain" description="Glutamyl/glutaminyl-tRNA synthetase class Ib catalytic" evidence="12">
    <location>
        <begin position="69"/>
        <end position="367"/>
    </location>
</feature>
<keyword evidence="15" id="KW-1185">Reference proteome</keyword>
<dbReference type="Pfam" id="PF00749">
    <property type="entry name" value="tRNA-synt_1c"/>
    <property type="match status" value="1"/>
</dbReference>
<dbReference type="InterPro" id="IPR033910">
    <property type="entry name" value="GluRS_core"/>
</dbReference>
<dbReference type="GO" id="GO:0006424">
    <property type="term" value="P:glutamyl-tRNA aminoacylation"/>
    <property type="evidence" value="ECO:0007669"/>
    <property type="project" value="InterPro"/>
</dbReference>
<dbReference type="SUPFAM" id="SSF48163">
    <property type="entry name" value="An anticodon-binding domain of class I aminoacyl-tRNA synthetases"/>
    <property type="match status" value="1"/>
</dbReference>
<dbReference type="InterPro" id="IPR020751">
    <property type="entry name" value="aa-tRNA-synth_I_codon-bd_sub2"/>
</dbReference>
<keyword evidence="8 11" id="KW-0030">Aminoacyl-tRNA synthetase</keyword>
<evidence type="ECO:0000256" key="4">
    <source>
        <dbReference type="ARBA" id="ARBA00022598"/>
    </source>
</evidence>
<evidence type="ECO:0000313" key="14">
    <source>
        <dbReference type="EMBL" id="KAK3379761.1"/>
    </source>
</evidence>
<name>A0AAE0TST1_9PEZI</name>
<dbReference type="GO" id="GO:0008270">
    <property type="term" value="F:zinc ion binding"/>
    <property type="evidence" value="ECO:0007669"/>
    <property type="project" value="InterPro"/>
</dbReference>
<accession>A0AAE0TST1</accession>
<dbReference type="GO" id="GO:0000049">
    <property type="term" value="F:tRNA binding"/>
    <property type="evidence" value="ECO:0007669"/>
    <property type="project" value="InterPro"/>
</dbReference>
<dbReference type="Proteomes" id="UP001287356">
    <property type="component" value="Unassembled WGS sequence"/>
</dbReference>
<evidence type="ECO:0000259" key="13">
    <source>
        <dbReference type="Pfam" id="PF19269"/>
    </source>
</evidence>
<gene>
    <name evidence="14" type="ORF">B0T24DRAFT_167955</name>
</gene>
<evidence type="ECO:0000313" key="15">
    <source>
        <dbReference type="Proteomes" id="UP001287356"/>
    </source>
</evidence>
<dbReference type="InterPro" id="IPR020058">
    <property type="entry name" value="Glu/Gln-tRNA-synth_Ib_cat-dom"/>
</dbReference>
<evidence type="ECO:0000256" key="2">
    <source>
        <dbReference type="ARBA" id="ARBA00007894"/>
    </source>
</evidence>
<evidence type="ECO:0000256" key="8">
    <source>
        <dbReference type="ARBA" id="ARBA00023146"/>
    </source>
</evidence>
<dbReference type="InterPro" id="IPR045462">
    <property type="entry name" value="aa-tRNA-synth_I_cd-bd"/>
</dbReference>
<comment type="similarity">
    <text evidence="2">Belongs to the class-I aminoacyl-tRNA synthetase family. Glutamate--tRNA ligase type 1 subfamily.</text>
</comment>
<dbReference type="CDD" id="cd00808">
    <property type="entry name" value="GluRS_core"/>
    <property type="match status" value="1"/>
</dbReference>
<dbReference type="PRINTS" id="PR00987">
    <property type="entry name" value="TRNASYNTHGLU"/>
</dbReference>
<dbReference type="InterPro" id="IPR014729">
    <property type="entry name" value="Rossmann-like_a/b/a_fold"/>
</dbReference>
<keyword evidence="7 11" id="KW-0648">Protein biosynthesis</keyword>
<proteinExistence type="inferred from homology"/>
<dbReference type="InterPro" id="IPR000924">
    <property type="entry name" value="Glu/Gln-tRNA-synth"/>
</dbReference>
<evidence type="ECO:0000256" key="7">
    <source>
        <dbReference type="ARBA" id="ARBA00022917"/>
    </source>
</evidence>
<evidence type="ECO:0000259" key="12">
    <source>
        <dbReference type="Pfam" id="PF00749"/>
    </source>
</evidence>
<evidence type="ECO:0000256" key="5">
    <source>
        <dbReference type="ARBA" id="ARBA00022741"/>
    </source>
</evidence>
<evidence type="ECO:0000256" key="3">
    <source>
        <dbReference type="ARBA" id="ARBA00012835"/>
    </source>
</evidence>
<evidence type="ECO:0000256" key="6">
    <source>
        <dbReference type="ARBA" id="ARBA00022840"/>
    </source>
</evidence>
<dbReference type="Gene3D" id="3.40.50.620">
    <property type="entry name" value="HUPs"/>
    <property type="match status" value="1"/>
</dbReference>